<dbReference type="AlphaFoldDB" id="A0A3L7ADK9"/>
<keyword evidence="4" id="KW-0378">Hydrolase</keyword>
<evidence type="ECO:0000256" key="5">
    <source>
        <dbReference type="ARBA" id="ARBA00022807"/>
    </source>
</evidence>
<dbReference type="Gene3D" id="3.40.630.20">
    <property type="entry name" value="Peptidase C15, pyroglutamyl peptidase I-like"/>
    <property type="match status" value="1"/>
</dbReference>
<feature type="active site" evidence="6">
    <location>
        <position position="146"/>
    </location>
</feature>
<keyword evidence="8" id="KW-1185">Reference proteome</keyword>
<accession>A0A3L7ADK9</accession>
<evidence type="ECO:0000256" key="2">
    <source>
        <dbReference type="ARBA" id="ARBA00022490"/>
    </source>
</evidence>
<reference evidence="7 8" key="1">
    <citation type="submission" date="2018-10" db="EMBL/GenBank/DDBJ databases">
        <title>Xanthobacter tagetidis genome sequencing and assembly.</title>
        <authorList>
            <person name="Maclea K.S."/>
            <person name="Goen A.E."/>
            <person name="Fatima S.A."/>
        </authorList>
    </citation>
    <scope>NUCLEOTIDE SEQUENCE [LARGE SCALE GENOMIC DNA]</scope>
    <source>
        <strain evidence="7 8">ATCC 700314</strain>
    </source>
</reference>
<dbReference type="InterPro" id="IPR016125">
    <property type="entry name" value="Peptidase_C15-like"/>
</dbReference>
<keyword evidence="2" id="KW-0963">Cytoplasm</keyword>
<dbReference type="Pfam" id="PF01470">
    <property type="entry name" value="Peptidase_C15"/>
    <property type="match status" value="1"/>
</dbReference>
<evidence type="ECO:0000256" key="4">
    <source>
        <dbReference type="ARBA" id="ARBA00022801"/>
    </source>
</evidence>
<dbReference type="PROSITE" id="PS01334">
    <property type="entry name" value="PYRASE_CYS"/>
    <property type="match status" value="1"/>
</dbReference>
<dbReference type="OrthoDB" id="9779738at2"/>
<dbReference type="PANTHER" id="PTHR23402:SF1">
    <property type="entry name" value="PYROGLUTAMYL-PEPTIDASE I"/>
    <property type="match status" value="1"/>
</dbReference>
<comment type="catalytic activity">
    <reaction evidence="6">
        <text>Release of an N-terminal pyroglutamyl group from a polypeptide, the second amino acid generally not being Pro.</text>
        <dbReference type="EC" id="3.4.19.3"/>
    </reaction>
</comment>
<name>A0A3L7ADK9_9HYPH</name>
<evidence type="ECO:0000256" key="3">
    <source>
        <dbReference type="ARBA" id="ARBA00022670"/>
    </source>
</evidence>
<comment type="similarity">
    <text evidence="1">Belongs to the peptidase C15 family.</text>
</comment>
<dbReference type="Proteomes" id="UP000269692">
    <property type="component" value="Unassembled WGS sequence"/>
</dbReference>
<dbReference type="EMBL" id="RCTF01000010">
    <property type="protein sequence ID" value="RLP77731.1"/>
    <property type="molecule type" value="Genomic_DNA"/>
</dbReference>
<dbReference type="GO" id="GO:0005829">
    <property type="term" value="C:cytosol"/>
    <property type="evidence" value="ECO:0007669"/>
    <property type="project" value="InterPro"/>
</dbReference>
<dbReference type="PANTHER" id="PTHR23402">
    <property type="entry name" value="PROTEASE FAMILY C15 PYROGLUTAMYL-PEPTIDASE I-RELATED"/>
    <property type="match status" value="1"/>
</dbReference>
<gene>
    <name evidence="7" type="ORF">D9R14_13825</name>
</gene>
<dbReference type="GO" id="GO:0006508">
    <property type="term" value="P:proteolysis"/>
    <property type="evidence" value="ECO:0007669"/>
    <property type="project" value="UniProtKB-KW"/>
</dbReference>
<dbReference type="InterPro" id="IPR033694">
    <property type="entry name" value="PGPEP1_Cys_AS"/>
</dbReference>
<proteinExistence type="inferred from homology"/>
<dbReference type="SUPFAM" id="SSF53182">
    <property type="entry name" value="Pyrrolidone carboxyl peptidase (pyroglutamate aminopeptidase)"/>
    <property type="match status" value="1"/>
</dbReference>
<sequence length="206" mass="21395">MSRPVLLVTGFGPFPGVPANPSAVLARRLTRLRRPALAPFEVKLAVLPTRWDGLDGLGTLIAQEKPAAVLLLGVAARRRQVSIEARAVNAARAAPDAAKAYPPGPLLAPGEAPVRTASARLAPLLAALGRHGVPAHLSRDAGRYLCNAAYFRALGAAGRAPVVFVHLPGRTGRPIGVGTACMERALGDLLVAFAAQARGGGRLRPR</sequence>
<evidence type="ECO:0000313" key="8">
    <source>
        <dbReference type="Proteomes" id="UP000269692"/>
    </source>
</evidence>
<dbReference type="GO" id="GO:0016920">
    <property type="term" value="F:pyroglutamyl-peptidase activity"/>
    <property type="evidence" value="ECO:0007669"/>
    <property type="project" value="UniProtKB-EC"/>
</dbReference>
<dbReference type="InterPro" id="IPR036440">
    <property type="entry name" value="Peptidase_C15-like_sf"/>
</dbReference>
<comment type="caution">
    <text evidence="7">The sequence shown here is derived from an EMBL/GenBank/DDBJ whole genome shotgun (WGS) entry which is preliminary data.</text>
</comment>
<dbReference type="InterPro" id="IPR000816">
    <property type="entry name" value="Peptidase_C15"/>
</dbReference>
<organism evidence="7 8">
    <name type="scientific">Xanthobacter tagetidis</name>
    <dbReference type="NCBI Taxonomy" id="60216"/>
    <lineage>
        <taxon>Bacteria</taxon>
        <taxon>Pseudomonadati</taxon>
        <taxon>Pseudomonadota</taxon>
        <taxon>Alphaproteobacteria</taxon>
        <taxon>Hyphomicrobiales</taxon>
        <taxon>Xanthobacteraceae</taxon>
        <taxon>Xanthobacter</taxon>
    </lineage>
</organism>
<keyword evidence="3" id="KW-0645">Protease</keyword>
<evidence type="ECO:0000256" key="6">
    <source>
        <dbReference type="PROSITE-ProRule" id="PRU10077"/>
    </source>
</evidence>
<evidence type="ECO:0000313" key="7">
    <source>
        <dbReference type="EMBL" id="RLP77731.1"/>
    </source>
</evidence>
<dbReference type="PRINTS" id="PR00706">
    <property type="entry name" value="PYROGLUPTASE"/>
</dbReference>
<evidence type="ECO:0000256" key="1">
    <source>
        <dbReference type="ARBA" id="ARBA00006641"/>
    </source>
</evidence>
<dbReference type="RefSeq" id="WP_121623909.1">
    <property type="nucleotide sequence ID" value="NZ_JACIIW010000001.1"/>
</dbReference>
<protein>
    <recommendedName>
        <fullName evidence="6">Pyroglutamyl-peptidase I</fullName>
        <ecNumber evidence="6">3.4.19.3</ecNumber>
    </recommendedName>
</protein>
<dbReference type="EC" id="3.4.19.3" evidence="6"/>
<keyword evidence="5" id="KW-0788">Thiol protease</keyword>